<accession>A9BXP2</accession>
<proteinExistence type="inferred from homology"/>
<evidence type="ECO:0000256" key="11">
    <source>
        <dbReference type="SAM" id="MobiDB-lite"/>
    </source>
</evidence>
<keyword evidence="4" id="KW-0488">Methylation</keyword>
<dbReference type="InterPro" id="IPR022346">
    <property type="entry name" value="T2SS_GspH"/>
</dbReference>
<evidence type="ECO:0000256" key="6">
    <source>
        <dbReference type="ARBA" id="ARBA00022692"/>
    </source>
</evidence>
<evidence type="ECO:0000256" key="8">
    <source>
        <dbReference type="ARBA" id="ARBA00023136"/>
    </source>
</evidence>
<dbReference type="Pfam" id="PF07963">
    <property type="entry name" value="N_methyl"/>
    <property type="match status" value="1"/>
</dbReference>
<dbReference type="KEGG" id="dac:Daci_5690"/>
<dbReference type="NCBIfam" id="TIGR02532">
    <property type="entry name" value="IV_pilin_GFxxxE"/>
    <property type="match status" value="1"/>
</dbReference>
<dbReference type="Pfam" id="PF12019">
    <property type="entry name" value="GspH"/>
    <property type="match status" value="1"/>
</dbReference>
<evidence type="ECO:0000256" key="5">
    <source>
        <dbReference type="ARBA" id="ARBA00022519"/>
    </source>
</evidence>
<comment type="subcellular location">
    <subcellularLocation>
        <location evidence="1">Cell inner membrane</location>
        <topology evidence="1">Single-pass membrane protein</topology>
    </subcellularLocation>
</comment>
<dbReference type="Gene3D" id="3.30.700.10">
    <property type="entry name" value="Glycoprotein, Type 4 Pilin"/>
    <property type="match status" value="1"/>
</dbReference>
<dbReference type="SUPFAM" id="SSF54523">
    <property type="entry name" value="Pili subunits"/>
    <property type="match status" value="1"/>
</dbReference>
<keyword evidence="3" id="KW-1003">Cell membrane</keyword>
<reference evidence="15" key="2">
    <citation type="submission" date="2007-11" db="EMBL/GenBank/DDBJ databases">
        <title>Complete sequence of Delftia acidovorans DSM 14801 / SPH-1.</title>
        <authorList>
            <person name="Copeland A."/>
            <person name="Lucas S."/>
            <person name="Lapidus A."/>
            <person name="Barry K."/>
            <person name="Glavina del Rio T."/>
            <person name="Dalin E."/>
            <person name="Tice H."/>
            <person name="Pitluck S."/>
            <person name="Lowry S."/>
            <person name="Clum A."/>
            <person name="Schmutz J."/>
            <person name="Larimer F."/>
            <person name="Land M."/>
            <person name="Hauser L."/>
            <person name="Kyrpides N."/>
            <person name="Kim E."/>
            <person name="Schleheck D."/>
            <person name="Richardson P."/>
        </authorList>
    </citation>
    <scope>NUCLEOTIDE SEQUENCE [LARGE SCALE GENOMIC DNA]</scope>
    <source>
        <strain evidence="15">DSM 14801 / SPH-1</strain>
    </source>
</reference>
<keyword evidence="6 12" id="KW-0812">Transmembrane</keyword>
<dbReference type="eggNOG" id="COG4970">
    <property type="taxonomic scope" value="Bacteria"/>
</dbReference>
<evidence type="ECO:0000256" key="9">
    <source>
        <dbReference type="ARBA" id="ARBA00025772"/>
    </source>
</evidence>
<name>A9BXP2_DELAS</name>
<evidence type="ECO:0000256" key="1">
    <source>
        <dbReference type="ARBA" id="ARBA00004377"/>
    </source>
</evidence>
<dbReference type="PROSITE" id="PS00409">
    <property type="entry name" value="PROKAR_NTER_METHYL"/>
    <property type="match status" value="1"/>
</dbReference>
<keyword evidence="8 12" id="KW-0472">Membrane</keyword>
<dbReference type="HOGENOM" id="CLU_113215_3_0_4"/>
<dbReference type="STRING" id="398578.Daci_5690"/>
<dbReference type="GO" id="GO:0005886">
    <property type="term" value="C:plasma membrane"/>
    <property type="evidence" value="ECO:0007669"/>
    <property type="project" value="UniProtKB-SubCell"/>
</dbReference>
<dbReference type="GO" id="GO:0015628">
    <property type="term" value="P:protein secretion by the type II secretion system"/>
    <property type="evidence" value="ECO:0007669"/>
    <property type="project" value="InterPro"/>
</dbReference>
<organism evidence="14 15">
    <name type="scientific">Delftia acidovorans (strain DSM 14801 / SPH-1)</name>
    <dbReference type="NCBI Taxonomy" id="398578"/>
    <lineage>
        <taxon>Bacteria</taxon>
        <taxon>Pseudomonadati</taxon>
        <taxon>Pseudomonadota</taxon>
        <taxon>Betaproteobacteria</taxon>
        <taxon>Burkholderiales</taxon>
        <taxon>Comamonadaceae</taxon>
        <taxon>Delftia</taxon>
    </lineage>
</organism>
<dbReference type="GO" id="GO:0015627">
    <property type="term" value="C:type II protein secretion system complex"/>
    <property type="evidence" value="ECO:0007669"/>
    <property type="project" value="InterPro"/>
</dbReference>
<feature type="transmembrane region" description="Helical" evidence="12">
    <location>
        <begin position="53"/>
        <end position="76"/>
    </location>
</feature>
<comment type="similarity">
    <text evidence="9">Belongs to the GSP H family.</text>
</comment>
<keyword evidence="5" id="KW-0997">Cell inner membrane</keyword>
<dbReference type="EMBL" id="CP000884">
    <property type="protein sequence ID" value="ABX38318.1"/>
    <property type="molecule type" value="Genomic_DNA"/>
</dbReference>
<evidence type="ECO:0000256" key="3">
    <source>
        <dbReference type="ARBA" id="ARBA00022475"/>
    </source>
</evidence>
<evidence type="ECO:0000256" key="2">
    <source>
        <dbReference type="ARBA" id="ARBA00021549"/>
    </source>
</evidence>
<evidence type="ECO:0000256" key="12">
    <source>
        <dbReference type="SAM" id="Phobius"/>
    </source>
</evidence>
<dbReference type="AlphaFoldDB" id="A9BXP2"/>
<evidence type="ECO:0000313" key="14">
    <source>
        <dbReference type="EMBL" id="ABX38318.1"/>
    </source>
</evidence>
<protein>
    <recommendedName>
        <fullName evidence="2">Type II secretion system protein H</fullName>
    </recommendedName>
    <alternativeName>
        <fullName evidence="10">General secretion pathway protein H</fullName>
    </alternativeName>
</protein>
<keyword evidence="15" id="KW-1185">Reference proteome</keyword>
<keyword evidence="7 12" id="KW-1133">Transmembrane helix</keyword>
<dbReference type="InterPro" id="IPR012902">
    <property type="entry name" value="N_methyl_site"/>
</dbReference>
<gene>
    <name evidence="14" type="ordered locus">Daci_5690</name>
</gene>
<evidence type="ECO:0000256" key="10">
    <source>
        <dbReference type="ARBA" id="ARBA00030775"/>
    </source>
</evidence>
<evidence type="ECO:0000313" key="15">
    <source>
        <dbReference type="Proteomes" id="UP000000784"/>
    </source>
</evidence>
<dbReference type="InterPro" id="IPR045584">
    <property type="entry name" value="Pilin-like"/>
</dbReference>
<dbReference type="Proteomes" id="UP000000784">
    <property type="component" value="Chromosome"/>
</dbReference>
<sequence length="187" mass="19783">MPTSAAGNKSMARVTARRGRAAPHHRPALPAGLPALMPRQTAPLPLSPPSRGFTLLELMVVISIMAIAAAGVSLSLRDSGQAQLEREAERLAALLESARAQARANGVPVRWRPMPQGFRFEGLPASAQLPSQWLQPGVQAQPATPLVLGPEPLIPPQSVTLTLRDSTSPPLRVATDGLRPFAVQSLP</sequence>
<evidence type="ECO:0000256" key="7">
    <source>
        <dbReference type="ARBA" id="ARBA00022989"/>
    </source>
</evidence>
<feature type="compositionally biased region" description="Basic residues" evidence="11">
    <location>
        <begin position="15"/>
        <end position="27"/>
    </location>
</feature>
<reference evidence="14 15" key="1">
    <citation type="journal article" date="2004" name="Appl. Environ. Microbiol.">
        <title>Mineralization of individual congeners of linear alkylbenzenesulfonate by defined pairs of heterotrophic bacteria.</title>
        <authorList>
            <person name="Schleheck D."/>
            <person name="Knepper T.P."/>
            <person name="Fischer K."/>
            <person name="Cook A.M."/>
        </authorList>
    </citation>
    <scope>NUCLEOTIDE SEQUENCE [LARGE SCALE GENOMIC DNA]</scope>
    <source>
        <strain evidence="15">DSM 14801 / SPH-1</strain>
    </source>
</reference>
<evidence type="ECO:0000259" key="13">
    <source>
        <dbReference type="Pfam" id="PF12019"/>
    </source>
</evidence>
<feature type="region of interest" description="Disordered" evidence="11">
    <location>
        <begin position="1"/>
        <end position="35"/>
    </location>
</feature>
<evidence type="ECO:0000256" key="4">
    <source>
        <dbReference type="ARBA" id="ARBA00022481"/>
    </source>
</evidence>
<feature type="domain" description="General secretion pathway GspH" evidence="13">
    <location>
        <begin position="87"/>
        <end position="174"/>
    </location>
</feature>